<proteinExistence type="predicted"/>
<comment type="caution">
    <text evidence="1">The sequence shown here is derived from an EMBL/GenBank/DDBJ whole genome shotgun (WGS) entry which is preliminary data.</text>
</comment>
<gene>
    <name evidence="1" type="ORF">HNQ70_002574</name>
</gene>
<name>A0A7W8HI84_9BURK</name>
<reference evidence="1 2" key="1">
    <citation type="submission" date="2020-08" db="EMBL/GenBank/DDBJ databases">
        <title>Genomic Encyclopedia of Type Strains, Phase IV (KMG-IV): sequencing the most valuable type-strain genomes for metagenomic binning, comparative biology and taxonomic classification.</title>
        <authorList>
            <person name="Goeker M."/>
        </authorList>
    </citation>
    <scope>NUCLEOTIDE SEQUENCE [LARGE SCALE GENOMIC DNA]</scope>
    <source>
        <strain evidence="1 2">DSM 29781</strain>
    </source>
</reference>
<dbReference type="Proteomes" id="UP000532440">
    <property type="component" value="Unassembled WGS sequence"/>
</dbReference>
<dbReference type="PIRSF" id="PIRSF008546">
    <property type="entry name" value="UCP008546"/>
    <property type="match status" value="1"/>
</dbReference>
<keyword evidence="2" id="KW-1185">Reference proteome</keyword>
<dbReference type="Gene3D" id="1.25.40.380">
    <property type="entry name" value="Protein of unknown function DUF1810"/>
    <property type="match status" value="1"/>
</dbReference>
<protein>
    <submittedName>
        <fullName evidence="1">Uncharacterized protein (DUF1810 family)</fullName>
    </submittedName>
</protein>
<organism evidence="1 2">
    <name type="scientific">Quisquiliibacterium transsilvanicum</name>
    <dbReference type="NCBI Taxonomy" id="1549638"/>
    <lineage>
        <taxon>Bacteria</taxon>
        <taxon>Pseudomonadati</taxon>
        <taxon>Pseudomonadota</taxon>
        <taxon>Betaproteobacteria</taxon>
        <taxon>Burkholderiales</taxon>
        <taxon>Burkholderiaceae</taxon>
        <taxon>Quisquiliibacterium</taxon>
    </lineage>
</organism>
<dbReference type="AlphaFoldDB" id="A0A7W8HI84"/>
<evidence type="ECO:0000313" key="1">
    <source>
        <dbReference type="EMBL" id="MBB5272551.1"/>
    </source>
</evidence>
<dbReference type="SUPFAM" id="SSF140736">
    <property type="entry name" value="Rv1873-like"/>
    <property type="match status" value="1"/>
</dbReference>
<dbReference type="Pfam" id="PF08837">
    <property type="entry name" value="DUF1810"/>
    <property type="match status" value="1"/>
</dbReference>
<accession>A0A7W8HI84</accession>
<evidence type="ECO:0000313" key="2">
    <source>
        <dbReference type="Proteomes" id="UP000532440"/>
    </source>
</evidence>
<dbReference type="InterPro" id="IPR036287">
    <property type="entry name" value="Rv1873-like_sf"/>
</dbReference>
<dbReference type="InterPro" id="IPR014937">
    <property type="entry name" value="DUF1810"/>
</dbReference>
<dbReference type="RefSeq" id="WP_183968182.1">
    <property type="nucleotide sequence ID" value="NZ_BAABEW010000022.1"/>
</dbReference>
<sequence>MNLQRFVDAQAPVISTVMAELAAGEKRTHWMWFVFPQLAALGRSGTAKFYGLADLDEARAYLAHPVLGQRLRACTRTVLVHRGSSARAIFGTPDDLKFRSCMTLFGLAAPDEPLFGAALAAFYGGEADAATVRNLDC</sequence>
<dbReference type="EMBL" id="JACHGB010000005">
    <property type="protein sequence ID" value="MBB5272551.1"/>
    <property type="molecule type" value="Genomic_DNA"/>
</dbReference>